<dbReference type="InterPro" id="IPR016181">
    <property type="entry name" value="Acyl_CoA_acyltransferase"/>
</dbReference>
<dbReference type="PANTHER" id="PTHR43877:SF5">
    <property type="entry name" value="BLL8307 PROTEIN"/>
    <property type="match status" value="1"/>
</dbReference>
<dbReference type="InterPro" id="IPR050832">
    <property type="entry name" value="Bact_Acetyltransf"/>
</dbReference>
<evidence type="ECO:0000259" key="3">
    <source>
        <dbReference type="PROSITE" id="PS51186"/>
    </source>
</evidence>
<dbReference type="Pfam" id="PF00583">
    <property type="entry name" value="Acetyltransf_1"/>
    <property type="match status" value="1"/>
</dbReference>
<dbReference type="PROSITE" id="PS51186">
    <property type="entry name" value="GNAT"/>
    <property type="match status" value="1"/>
</dbReference>
<reference evidence="4 5" key="1">
    <citation type="submission" date="2017-04" db="EMBL/GenBank/DDBJ databases">
        <authorList>
            <person name="Afonso C.L."/>
            <person name="Miller P.J."/>
            <person name="Scott M.A."/>
            <person name="Spackman E."/>
            <person name="Goraichik I."/>
            <person name="Dimitrov K.M."/>
            <person name="Suarez D.L."/>
            <person name="Swayne D.E."/>
        </authorList>
    </citation>
    <scope>NUCLEOTIDE SEQUENCE [LARGE SCALE GENOMIC DNA]</scope>
    <source>
        <strain evidence="4 5">DSM 23236</strain>
    </source>
</reference>
<dbReference type="Proteomes" id="UP000192761">
    <property type="component" value="Unassembled WGS sequence"/>
</dbReference>
<name>A0A1W1X8S6_9NEIS</name>
<dbReference type="OrthoDB" id="9803233at2"/>
<keyword evidence="1 4" id="KW-0808">Transferase</keyword>
<organism evidence="4 5">
    <name type="scientific">Andreprevotia lacus DSM 23236</name>
    <dbReference type="NCBI Taxonomy" id="1121001"/>
    <lineage>
        <taxon>Bacteria</taxon>
        <taxon>Pseudomonadati</taxon>
        <taxon>Pseudomonadota</taxon>
        <taxon>Betaproteobacteria</taxon>
        <taxon>Neisseriales</taxon>
        <taxon>Chitinibacteraceae</taxon>
        <taxon>Andreprevotia</taxon>
    </lineage>
</organism>
<dbReference type="STRING" id="1121001.SAMN02745857_00911"/>
<dbReference type="AlphaFoldDB" id="A0A1W1X8S6"/>
<sequence length="152" mass="16467">MEIRTDDLSHPAVHALLREHLAGMQANSPPGAVYALDLAALRAPAITFWTAWDGDALLGCGALKTLDARHGEIKSMRTASPHLRRGVAQALLDTVIRHARTSGLQRLSLETGSAPAFQPAIALYQRNGFERSGPFGDYRDNGFSVFMTRSLA</sequence>
<dbReference type="PANTHER" id="PTHR43877">
    <property type="entry name" value="AMINOALKYLPHOSPHONATE N-ACETYLTRANSFERASE-RELATED-RELATED"/>
    <property type="match status" value="1"/>
</dbReference>
<dbReference type="SUPFAM" id="SSF55729">
    <property type="entry name" value="Acyl-CoA N-acyltransferases (Nat)"/>
    <property type="match status" value="1"/>
</dbReference>
<keyword evidence="5" id="KW-1185">Reference proteome</keyword>
<gene>
    <name evidence="4" type="ORF">SAMN02745857_00911</name>
</gene>
<dbReference type="InterPro" id="IPR000182">
    <property type="entry name" value="GNAT_dom"/>
</dbReference>
<keyword evidence="2" id="KW-0012">Acyltransferase</keyword>
<accession>A0A1W1X8S6</accession>
<dbReference type="EMBL" id="FWXD01000004">
    <property type="protein sequence ID" value="SMC20329.1"/>
    <property type="molecule type" value="Genomic_DNA"/>
</dbReference>
<evidence type="ECO:0000256" key="2">
    <source>
        <dbReference type="ARBA" id="ARBA00023315"/>
    </source>
</evidence>
<proteinExistence type="predicted"/>
<evidence type="ECO:0000313" key="5">
    <source>
        <dbReference type="Proteomes" id="UP000192761"/>
    </source>
</evidence>
<dbReference type="GO" id="GO:0016747">
    <property type="term" value="F:acyltransferase activity, transferring groups other than amino-acyl groups"/>
    <property type="evidence" value="ECO:0007669"/>
    <property type="project" value="InterPro"/>
</dbReference>
<evidence type="ECO:0000313" key="4">
    <source>
        <dbReference type="EMBL" id="SMC20329.1"/>
    </source>
</evidence>
<dbReference type="Gene3D" id="3.40.630.30">
    <property type="match status" value="1"/>
</dbReference>
<dbReference type="CDD" id="cd04301">
    <property type="entry name" value="NAT_SF"/>
    <property type="match status" value="1"/>
</dbReference>
<protein>
    <submittedName>
        <fullName evidence="4">Putative acetyltransferase</fullName>
    </submittedName>
</protein>
<evidence type="ECO:0000256" key="1">
    <source>
        <dbReference type="ARBA" id="ARBA00022679"/>
    </source>
</evidence>
<dbReference type="RefSeq" id="WP_084089359.1">
    <property type="nucleotide sequence ID" value="NZ_FWXD01000004.1"/>
</dbReference>
<feature type="domain" description="N-acetyltransferase" evidence="3">
    <location>
        <begin position="1"/>
        <end position="152"/>
    </location>
</feature>